<sequence length="142" mass="16481">MQYKNLCVGPNGATVYEFSSQYHHESRALNILLRDPTFVWFSSYYQSLPQHLTLKFDKQYNIRRVGLYLHGENNQNPKEIEFLLGTDPKDMKVVKHVTLEHRAGEHFFDLDQPVPAEYITVRCLENFGGSGVCISKMYAFCV</sequence>
<dbReference type="Proteomes" id="UP000001542">
    <property type="component" value="Unassembled WGS sequence"/>
</dbReference>
<reference evidence="2" key="2">
    <citation type="journal article" date="2007" name="Science">
        <title>Draft genome sequence of the sexually transmitted pathogen Trichomonas vaginalis.</title>
        <authorList>
            <person name="Carlton J.M."/>
            <person name="Hirt R.P."/>
            <person name="Silva J.C."/>
            <person name="Delcher A.L."/>
            <person name="Schatz M."/>
            <person name="Zhao Q."/>
            <person name="Wortman J.R."/>
            <person name="Bidwell S.L."/>
            <person name="Alsmark U.C.M."/>
            <person name="Besteiro S."/>
            <person name="Sicheritz-Ponten T."/>
            <person name="Noel C.J."/>
            <person name="Dacks J.B."/>
            <person name="Foster P.G."/>
            <person name="Simillion C."/>
            <person name="Van de Peer Y."/>
            <person name="Miranda-Saavedra D."/>
            <person name="Barton G.J."/>
            <person name="Westrop G.D."/>
            <person name="Mueller S."/>
            <person name="Dessi D."/>
            <person name="Fiori P.L."/>
            <person name="Ren Q."/>
            <person name="Paulsen I."/>
            <person name="Zhang H."/>
            <person name="Bastida-Corcuera F.D."/>
            <person name="Simoes-Barbosa A."/>
            <person name="Brown M.T."/>
            <person name="Hayes R.D."/>
            <person name="Mukherjee M."/>
            <person name="Okumura C.Y."/>
            <person name="Schneider R."/>
            <person name="Smith A.J."/>
            <person name="Vanacova S."/>
            <person name="Villalvazo M."/>
            <person name="Haas B.J."/>
            <person name="Pertea M."/>
            <person name="Feldblyum T.V."/>
            <person name="Utterback T.R."/>
            <person name="Shu C.L."/>
            <person name="Osoegawa K."/>
            <person name="de Jong P.J."/>
            <person name="Hrdy I."/>
            <person name="Horvathova L."/>
            <person name="Zubacova Z."/>
            <person name="Dolezal P."/>
            <person name="Malik S.B."/>
            <person name="Logsdon J.M. Jr."/>
            <person name="Henze K."/>
            <person name="Gupta A."/>
            <person name="Wang C.C."/>
            <person name="Dunne R.L."/>
            <person name="Upcroft J.A."/>
            <person name="Upcroft P."/>
            <person name="White O."/>
            <person name="Salzberg S.L."/>
            <person name="Tang P."/>
            <person name="Chiu C.-H."/>
            <person name="Lee Y.-S."/>
            <person name="Embley T.M."/>
            <person name="Coombs G.H."/>
            <person name="Mottram J.C."/>
            <person name="Tachezy J."/>
            <person name="Fraser-Liggett C.M."/>
            <person name="Johnson P.J."/>
        </authorList>
    </citation>
    <scope>NUCLEOTIDE SEQUENCE [LARGE SCALE GENOMIC DNA]</scope>
    <source>
        <strain evidence="2">G3</strain>
    </source>
</reference>
<evidence type="ECO:0000313" key="3">
    <source>
        <dbReference type="Proteomes" id="UP000001542"/>
    </source>
</evidence>
<dbReference type="OrthoDB" id="10253835at2759"/>
<accession>A2E8W0</accession>
<keyword evidence="3" id="KW-1185">Reference proteome</keyword>
<dbReference type="AlphaFoldDB" id="A2E8W0"/>
<name>A2E8W0_TRIV3</name>
<dbReference type="OMA" id="YHHESRC"/>
<dbReference type="SUPFAM" id="SSF49785">
    <property type="entry name" value="Galactose-binding domain-like"/>
    <property type="match status" value="1"/>
</dbReference>
<dbReference type="VEuPathDB" id="TrichDB:TVAG_260280"/>
<dbReference type="Gene3D" id="2.60.120.260">
    <property type="entry name" value="Galactose-binding domain-like"/>
    <property type="match status" value="1"/>
</dbReference>
<gene>
    <name evidence="2" type="ORF">TVAG_260280</name>
</gene>
<dbReference type="RefSeq" id="XP_001323165.1">
    <property type="nucleotide sequence ID" value="XM_001323130.1"/>
</dbReference>
<dbReference type="Pfam" id="PF00754">
    <property type="entry name" value="F5_F8_type_C"/>
    <property type="match status" value="1"/>
</dbReference>
<dbReference type="PANTHER" id="PTHR40682">
    <property type="entry name" value="F5/8 TYPE C DOMAIN CONTAINING PROTEIN"/>
    <property type="match status" value="1"/>
</dbReference>
<evidence type="ECO:0000259" key="1">
    <source>
        <dbReference type="Pfam" id="PF00754"/>
    </source>
</evidence>
<evidence type="ECO:0000313" key="2">
    <source>
        <dbReference type="EMBL" id="EAY10942.1"/>
    </source>
</evidence>
<dbReference type="InParanoid" id="A2E8W0"/>
<organism evidence="2 3">
    <name type="scientific">Trichomonas vaginalis (strain ATCC PRA-98 / G3)</name>
    <dbReference type="NCBI Taxonomy" id="412133"/>
    <lineage>
        <taxon>Eukaryota</taxon>
        <taxon>Metamonada</taxon>
        <taxon>Parabasalia</taxon>
        <taxon>Trichomonadida</taxon>
        <taxon>Trichomonadidae</taxon>
        <taxon>Trichomonas</taxon>
    </lineage>
</organism>
<proteinExistence type="predicted"/>
<dbReference type="EMBL" id="DS113329">
    <property type="protein sequence ID" value="EAY10942.1"/>
    <property type="molecule type" value="Genomic_DNA"/>
</dbReference>
<dbReference type="VEuPathDB" id="TrichDB:TVAGG3_0926530"/>
<feature type="domain" description="F5/8 type C" evidence="1">
    <location>
        <begin position="19"/>
        <end position="131"/>
    </location>
</feature>
<dbReference type="SMR" id="A2E8W0"/>
<protein>
    <submittedName>
        <fullName evidence="2">F5/8 type C domain containing protein</fullName>
    </submittedName>
</protein>
<dbReference type="KEGG" id="tva:4768879"/>
<dbReference type="InterPro" id="IPR000421">
    <property type="entry name" value="FA58C"/>
</dbReference>
<dbReference type="PANTHER" id="PTHR40682:SF1">
    <property type="entry name" value="CHROMOSOME UNDETERMINED SCAFFOLD_48, WHOLE GENOME SHOTGUN SEQUENCE"/>
    <property type="match status" value="1"/>
</dbReference>
<dbReference type="eggNOG" id="ENOG502SAMC">
    <property type="taxonomic scope" value="Eukaryota"/>
</dbReference>
<dbReference type="InterPro" id="IPR008979">
    <property type="entry name" value="Galactose-bd-like_sf"/>
</dbReference>
<reference evidence="2" key="1">
    <citation type="submission" date="2006-10" db="EMBL/GenBank/DDBJ databases">
        <authorList>
            <person name="Amadeo P."/>
            <person name="Zhao Q."/>
            <person name="Wortman J."/>
            <person name="Fraser-Liggett C."/>
            <person name="Carlton J."/>
        </authorList>
    </citation>
    <scope>NUCLEOTIDE SEQUENCE</scope>
    <source>
        <strain evidence="2">G3</strain>
    </source>
</reference>